<dbReference type="Proteomes" id="UP000008037">
    <property type="component" value="Chromosome"/>
</dbReference>
<keyword evidence="1" id="KW-1133">Transmembrane helix</keyword>
<sequence>MVIECSAGEGKKKKFSFRLNYGDEDDSDSKGYCCAGSSAGGRMWLSQNLPFLVFMLTGFLVVILSGDMLLRVLQH</sequence>
<accession>K0IEI8</accession>
<organism evidence="2 3">
    <name type="scientific">Nitrososphaera gargensis (strain Ga9.2)</name>
    <dbReference type="NCBI Taxonomy" id="1237085"/>
    <lineage>
        <taxon>Archaea</taxon>
        <taxon>Nitrososphaerota</taxon>
        <taxon>Nitrososphaeria</taxon>
        <taxon>Nitrososphaerales</taxon>
        <taxon>Nitrososphaeraceae</taxon>
        <taxon>Nitrososphaera</taxon>
    </lineage>
</organism>
<dbReference type="STRING" id="1237085.Ngar_c28410"/>
<evidence type="ECO:0000256" key="1">
    <source>
        <dbReference type="SAM" id="Phobius"/>
    </source>
</evidence>
<dbReference type="HOGENOM" id="CLU_2662488_0_0_2"/>
<evidence type="ECO:0000313" key="2">
    <source>
        <dbReference type="EMBL" id="AFU59761.1"/>
    </source>
</evidence>
<gene>
    <name evidence="2" type="ordered locus">Ngar_c28410</name>
</gene>
<keyword evidence="1" id="KW-0472">Membrane</keyword>
<keyword evidence="1" id="KW-0812">Transmembrane</keyword>
<name>K0IEI8_NITGG</name>
<evidence type="ECO:0000313" key="3">
    <source>
        <dbReference type="Proteomes" id="UP000008037"/>
    </source>
</evidence>
<reference evidence="2 3" key="1">
    <citation type="journal article" date="2012" name="Environ. Microbiol.">
        <title>The genome of the ammonia-oxidizing Candidatus Nitrososphaera gargensis: insights into metabolic versatility and environmental adaptations.</title>
        <authorList>
            <person name="Spang A."/>
            <person name="Poehlein A."/>
            <person name="Offre P."/>
            <person name="Zumbragel S."/>
            <person name="Haider S."/>
            <person name="Rychlik N."/>
            <person name="Nowka B."/>
            <person name="Schmeisser C."/>
            <person name="Lebedeva E.V."/>
            <person name="Rattei T."/>
            <person name="Bohm C."/>
            <person name="Schmid M."/>
            <person name="Galushko A."/>
            <person name="Hatzenpichler R."/>
            <person name="Weinmaier T."/>
            <person name="Daniel R."/>
            <person name="Schleper C."/>
            <person name="Spieck E."/>
            <person name="Streit W."/>
            <person name="Wagner M."/>
        </authorList>
    </citation>
    <scope>NUCLEOTIDE SEQUENCE [LARGE SCALE GENOMIC DNA]</scope>
    <source>
        <strain evidence="3">Ga9.2</strain>
    </source>
</reference>
<dbReference type="EMBL" id="CP002408">
    <property type="protein sequence ID" value="AFU59761.1"/>
    <property type="molecule type" value="Genomic_DNA"/>
</dbReference>
<dbReference type="AlphaFoldDB" id="K0IEI8"/>
<dbReference type="InParanoid" id="K0IEI8"/>
<dbReference type="BioCyc" id="CNIT1237085:G1324-2841-MONOMER"/>
<evidence type="ECO:0008006" key="4">
    <source>
        <dbReference type="Google" id="ProtNLM"/>
    </source>
</evidence>
<dbReference type="KEGG" id="nga:Ngar_c28410"/>
<proteinExistence type="predicted"/>
<feature type="transmembrane region" description="Helical" evidence="1">
    <location>
        <begin position="51"/>
        <end position="70"/>
    </location>
</feature>
<protein>
    <recommendedName>
        <fullName evidence="4">Transmembrane protein</fullName>
    </recommendedName>
</protein>
<keyword evidence="3" id="KW-1185">Reference proteome</keyword>